<dbReference type="EMBL" id="CP000747">
    <property type="protein sequence ID" value="ACG77934.1"/>
    <property type="molecule type" value="Genomic_DNA"/>
</dbReference>
<evidence type="ECO:0000313" key="3">
    <source>
        <dbReference type="Proteomes" id="UP000001868"/>
    </source>
</evidence>
<protein>
    <submittedName>
        <fullName evidence="2">Uncharacterized protein</fullName>
    </submittedName>
</protein>
<evidence type="ECO:0000313" key="2">
    <source>
        <dbReference type="EMBL" id="ACG77934.1"/>
    </source>
</evidence>
<name>B4RAC7_PHEZH</name>
<reference evidence="2 3" key="1">
    <citation type="journal article" date="2008" name="BMC Genomics">
        <title>Complete genome of Phenylobacterium zucineum - a novel facultative intracellular bacterium isolated from human erythroleukemia cell line K562.</title>
        <authorList>
            <person name="Luo Y."/>
            <person name="Xu X."/>
            <person name="Ding Z."/>
            <person name="Liu Z."/>
            <person name="Zhang B."/>
            <person name="Yan Z."/>
            <person name="Sun J."/>
            <person name="Hu S."/>
            <person name="Hu X."/>
        </authorList>
    </citation>
    <scope>NUCLEOTIDE SEQUENCE [LARGE SCALE GENOMIC DNA]</scope>
    <source>
        <strain evidence="2 3">HLK1</strain>
    </source>
</reference>
<accession>B4RAC7</accession>
<organism evidence="2 3">
    <name type="scientific">Phenylobacterium zucineum (strain HLK1)</name>
    <dbReference type="NCBI Taxonomy" id="450851"/>
    <lineage>
        <taxon>Bacteria</taxon>
        <taxon>Pseudomonadati</taxon>
        <taxon>Pseudomonadota</taxon>
        <taxon>Alphaproteobacteria</taxon>
        <taxon>Caulobacterales</taxon>
        <taxon>Caulobacteraceae</taxon>
        <taxon>Phenylobacterium</taxon>
    </lineage>
</organism>
<evidence type="ECO:0000256" key="1">
    <source>
        <dbReference type="SAM" id="MobiDB-lite"/>
    </source>
</evidence>
<gene>
    <name evidence="2" type="ordered locus">PHZ_c1523</name>
</gene>
<dbReference type="HOGENOM" id="CLU_083597_0_0_5"/>
<dbReference type="KEGG" id="pzu:PHZ_c1523"/>
<dbReference type="AlphaFoldDB" id="B4RAC7"/>
<keyword evidence="3" id="KW-1185">Reference proteome</keyword>
<dbReference type="Proteomes" id="UP000001868">
    <property type="component" value="Chromosome"/>
</dbReference>
<proteinExistence type="predicted"/>
<dbReference type="eggNOG" id="ENOG50325Q8">
    <property type="taxonomic scope" value="Bacteria"/>
</dbReference>
<sequence length="290" mass="31445">MTRPIRAAQARWPAPVICSPELYELNGIDEANAEAQIVGERTNPMAEKASSAGRSTGRYVTKADAARQPRTTVRDSKGEFTVALPSKSVQALNPRKSGVRAVMEVLSERITESRESGRRTGFWVEVDPKGQPRVHAKATIADDARPAGSDRAEDPDDLDVALAAARERGQLRVAEILAGDEMLSADAFAELLGVSRVTVNAKRQRHEVLAVDGARRGFRFPAWQVDENGKPFAAIPQLFEKLGDSPWTVYRFLIQRHPELEGATGVDALRQGRTGEVLEAAESLAAGALG</sequence>
<feature type="region of interest" description="Disordered" evidence="1">
    <location>
        <begin position="40"/>
        <end position="64"/>
    </location>
</feature>